<gene>
    <name evidence="1" type="ORF">glasur_5</name>
</gene>
<evidence type="ECO:0000313" key="2">
    <source>
        <dbReference type="Proteomes" id="UP000465135"/>
    </source>
</evidence>
<protein>
    <submittedName>
        <fullName evidence="1">Uncharacterized protein</fullName>
    </submittedName>
</protein>
<dbReference type="EMBL" id="MN850583">
    <property type="protein sequence ID" value="QHR67394.1"/>
    <property type="molecule type" value="Genomic_DNA"/>
</dbReference>
<dbReference type="Proteomes" id="UP000465135">
    <property type="component" value="Segment"/>
</dbReference>
<organism evidence="1 2">
    <name type="scientific">Escherichia phage glasur</name>
    <dbReference type="NCBI Taxonomy" id="2696400"/>
    <lineage>
        <taxon>Viruses</taxon>
        <taxon>Duplodnaviria</taxon>
        <taxon>Heunggongvirae</taxon>
        <taxon>Uroviricota</taxon>
        <taxon>Caudoviricetes</taxon>
        <taxon>Autographivirales</taxon>
        <taxon>Autoscriptoviridae</taxon>
        <taxon>Stentvirinae</taxon>
        <taxon>Bonnellvirus</taxon>
        <taxon>Bonnellvirus glasur</taxon>
    </lineage>
</organism>
<proteinExistence type="predicted"/>
<reference evidence="2" key="1">
    <citation type="submission" date="2019-12" db="EMBL/GenBank/DDBJ databases">
        <authorList>
            <person name="Olsen N.S."/>
            <person name="Junco L.M.F."/>
            <person name="Kot W."/>
            <person name="Hansen L.H."/>
        </authorList>
    </citation>
    <scope>NUCLEOTIDE SEQUENCE [LARGE SCALE GENOMIC DNA]</scope>
</reference>
<evidence type="ECO:0000313" key="1">
    <source>
        <dbReference type="EMBL" id="QHR67394.1"/>
    </source>
</evidence>
<sequence length="93" mass="9624">MATINVYSLSNGGLAFIAGDKVDEAPSLGVTPKPEASRDDVIAEVKGALEDLGGLLFVLNGGKLSVEKLDALEPVFVESFEADNIDLAAFADA</sequence>
<name>A0A6B9WS81_9CAUD</name>
<keyword evidence="2" id="KW-1185">Reference proteome</keyword>
<accession>A0A6B9WS81</accession>